<evidence type="ECO:0000256" key="3">
    <source>
        <dbReference type="ARBA" id="ARBA00022737"/>
    </source>
</evidence>
<dbReference type="GO" id="GO:0006357">
    <property type="term" value="P:regulation of transcription by RNA polymerase II"/>
    <property type="evidence" value="ECO:0007669"/>
    <property type="project" value="TreeGrafter"/>
</dbReference>
<feature type="domain" description="C2H2-type" evidence="11">
    <location>
        <begin position="115"/>
        <end position="144"/>
    </location>
</feature>
<reference evidence="12 13" key="1">
    <citation type="submission" date="2019-02" db="EMBL/GenBank/DDBJ databases">
        <title>Genome sequencing of the rare red list fungi Phellinidium pouzarii.</title>
        <authorList>
            <person name="Buettner E."/>
            <person name="Kellner H."/>
        </authorList>
    </citation>
    <scope>NUCLEOTIDE SEQUENCE [LARGE SCALE GENOMIC DNA]</scope>
    <source>
        <strain evidence="12 13">DSM 108285</strain>
    </source>
</reference>
<feature type="domain" description="C2H2-type" evidence="11">
    <location>
        <begin position="322"/>
        <end position="352"/>
    </location>
</feature>
<dbReference type="InterPro" id="IPR036236">
    <property type="entry name" value="Znf_C2H2_sf"/>
</dbReference>
<dbReference type="InterPro" id="IPR051061">
    <property type="entry name" value="Zinc_finger_trans_reg"/>
</dbReference>
<evidence type="ECO:0000256" key="6">
    <source>
        <dbReference type="ARBA" id="ARBA00023015"/>
    </source>
</evidence>
<gene>
    <name evidence="12" type="ORF">EW145_g244</name>
</gene>
<dbReference type="SMART" id="SM00355">
    <property type="entry name" value="ZnF_C2H2"/>
    <property type="match status" value="8"/>
</dbReference>
<dbReference type="GO" id="GO:0008270">
    <property type="term" value="F:zinc ion binding"/>
    <property type="evidence" value="ECO:0007669"/>
    <property type="project" value="UniProtKB-KW"/>
</dbReference>
<evidence type="ECO:0000256" key="5">
    <source>
        <dbReference type="ARBA" id="ARBA00022833"/>
    </source>
</evidence>
<dbReference type="InterPro" id="IPR013087">
    <property type="entry name" value="Znf_C2H2_type"/>
</dbReference>
<feature type="compositionally biased region" description="Basic and acidic residues" evidence="10">
    <location>
        <begin position="86"/>
        <end position="95"/>
    </location>
</feature>
<feature type="region of interest" description="Disordered" evidence="10">
    <location>
        <begin position="85"/>
        <end position="105"/>
    </location>
</feature>
<evidence type="ECO:0000313" key="13">
    <source>
        <dbReference type="Proteomes" id="UP000308199"/>
    </source>
</evidence>
<keyword evidence="7" id="KW-0804">Transcription</keyword>
<keyword evidence="6" id="KW-0805">Transcription regulation</keyword>
<sequence length="481" mass="54806">MSDIKSPSTYVVLSKRKRQANLVLQLSGGSTCESDNDVVSEFSLSDNPQVPSTATHVIVNGKLVVDDKRRYRCTYDGCNKKYKKPSRLEEHERSHTGARPFAHSRSHLPESARSFACQHEDCTKKFWTAQHLKRHEEMHAGEKTFKCPEDGCPESFAKQYQLRSHTVTSHYPPGTKPYLCEYSECTKSFSTNQKFKAHVKIHEERRYVCSHSSCSEKEAQVYFSTWSALQTHSRLEHPAKCPYQSCNGKTFSQQKGLRAHLKIHEQREVELVLAGTVRDDGGEADDEHEDRPIKRRRGGEVGRDWKCTEEGCTKDFKSRRDFVCSIDECGASFGYKHLLRRHVARLHSTETGQGQDDFSDERDEAAEDSISQMTLKLSHKEPASAIDLLTGKAYDDRAKERILSQHALVCPYPNMPTLTTESSTFAQPLPSVVTDCTYVFSRAYDFHRHLLSAHGVEVGREQTDQLIMILRHKKNMQDGTN</sequence>
<name>A0A4S4LJ46_9AGAM</name>
<dbReference type="PROSITE" id="PS50157">
    <property type="entry name" value="ZINC_FINGER_C2H2_2"/>
    <property type="match status" value="5"/>
</dbReference>
<evidence type="ECO:0000256" key="1">
    <source>
        <dbReference type="ARBA" id="ARBA00004123"/>
    </source>
</evidence>
<organism evidence="12 13">
    <name type="scientific">Phellinidium pouzarii</name>
    <dbReference type="NCBI Taxonomy" id="167371"/>
    <lineage>
        <taxon>Eukaryota</taxon>
        <taxon>Fungi</taxon>
        <taxon>Dikarya</taxon>
        <taxon>Basidiomycota</taxon>
        <taxon>Agaricomycotina</taxon>
        <taxon>Agaricomycetes</taxon>
        <taxon>Hymenochaetales</taxon>
        <taxon>Hymenochaetaceae</taxon>
        <taxon>Phellinidium</taxon>
    </lineage>
</organism>
<dbReference type="OrthoDB" id="427030at2759"/>
<evidence type="ECO:0000256" key="4">
    <source>
        <dbReference type="ARBA" id="ARBA00022771"/>
    </source>
</evidence>
<keyword evidence="3" id="KW-0677">Repeat</keyword>
<dbReference type="AlphaFoldDB" id="A0A4S4LJ46"/>
<evidence type="ECO:0000259" key="11">
    <source>
        <dbReference type="PROSITE" id="PS50157"/>
    </source>
</evidence>
<protein>
    <recommendedName>
        <fullName evidence="11">C2H2-type domain-containing protein</fullName>
    </recommendedName>
</protein>
<keyword evidence="13" id="KW-1185">Reference proteome</keyword>
<dbReference type="PROSITE" id="PS00028">
    <property type="entry name" value="ZINC_FINGER_C2H2_1"/>
    <property type="match status" value="5"/>
</dbReference>
<dbReference type="FunFam" id="3.30.160.60:FF:001102">
    <property type="entry name" value="Transcription factor IIIA"/>
    <property type="match status" value="1"/>
</dbReference>
<feature type="region of interest" description="Disordered" evidence="10">
    <location>
        <begin position="279"/>
        <end position="298"/>
    </location>
</feature>
<dbReference type="EMBL" id="SGPK01000004">
    <property type="protein sequence ID" value="THH12074.1"/>
    <property type="molecule type" value="Genomic_DNA"/>
</dbReference>
<dbReference type="Proteomes" id="UP000308199">
    <property type="component" value="Unassembled WGS sequence"/>
</dbReference>
<keyword evidence="2" id="KW-0479">Metal-binding</keyword>
<dbReference type="SUPFAM" id="SSF57667">
    <property type="entry name" value="beta-beta-alpha zinc fingers"/>
    <property type="match status" value="3"/>
</dbReference>
<comment type="caution">
    <text evidence="12">The sequence shown here is derived from an EMBL/GenBank/DDBJ whole genome shotgun (WGS) entry which is preliminary data.</text>
</comment>
<accession>A0A4S4LJ46</accession>
<evidence type="ECO:0000256" key="8">
    <source>
        <dbReference type="ARBA" id="ARBA00023242"/>
    </source>
</evidence>
<dbReference type="Pfam" id="PF00096">
    <property type="entry name" value="zf-C2H2"/>
    <property type="match status" value="4"/>
</dbReference>
<dbReference type="Gene3D" id="3.30.160.60">
    <property type="entry name" value="Classic Zinc Finger"/>
    <property type="match status" value="6"/>
</dbReference>
<feature type="domain" description="C2H2-type" evidence="11">
    <location>
        <begin position="145"/>
        <end position="177"/>
    </location>
</feature>
<evidence type="ECO:0000256" key="7">
    <source>
        <dbReference type="ARBA" id="ARBA00023163"/>
    </source>
</evidence>
<dbReference type="PANTHER" id="PTHR46179:SF13">
    <property type="entry name" value="C2H2-TYPE DOMAIN-CONTAINING PROTEIN"/>
    <property type="match status" value="1"/>
</dbReference>
<keyword evidence="8" id="KW-0539">Nucleus</keyword>
<feature type="domain" description="C2H2-type" evidence="11">
    <location>
        <begin position="71"/>
        <end position="100"/>
    </location>
</feature>
<proteinExistence type="predicted"/>
<feature type="domain" description="C2H2-type" evidence="11">
    <location>
        <begin position="178"/>
        <end position="207"/>
    </location>
</feature>
<keyword evidence="5" id="KW-0862">Zinc</keyword>
<keyword evidence="4 9" id="KW-0863">Zinc-finger</keyword>
<evidence type="ECO:0000313" key="12">
    <source>
        <dbReference type="EMBL" id="THH12074.1"/>
    </source>
</evidence>
<evidence type="ECO:0000256" key="2">
    <source>
        <dbReference type="ARBA" id="ARBA00022723"/>
    </source>
</evidence>
<evidence type="ECO:0000256" key="9">
    <source>
        <dbReference type="PROSITE-ProRule" id="PRU00042"/>
    </source>
</evidence>
<dbReference type="PANTHER" id="PTHR46179">
    <property type="entry name" value="ZINC FINGER PROTEIN"/>
    <property type="match status" value="1"/>
</dbReference>
<dbReference type="GO" id="GO:0005634">
    <property type="term" value="C:nucleus"/>
    <property type="evidence" value="ECO:0007669"/>
    <property type="project" value="UniProtKB-SubCell"/>
</dbReference>
<comment type="subcellular location">
    <subcellularLocation>
        <location evidence="1">Nucleus</location>
    </subcellularLocation>
</comment>
<evidence type="ECO:0000256" key="10">
    <source>
        <dbReference type="SAM" id="MobiDB-lite"/>
    </source>
</evidence>